<organism evidence="1">
    <name type="scientific">Desulfitobacterium hafniense</name>
    <name type="common">Desulfitobacterium frappieri</name>
    <dbReference type="NCBI Taxonomy" id="49338"/>
    <lineage>
        <taxon>Bacteria</taxon>
        <taxon>Bacillati</taxon>
        <taxon>Bacillota</taxon>
        <taxon>Clostridia</taxon>
        <taxon>Eubacteriales</taxon>
        <taxon>Desulfitobacteriaceae</taxon>
        <taxon>Desulfitobacterium</taxon>
    </lineage>
</organism>
<accession>A0A098B220</accession>
<proteinExistence type="predicted"/>
<dbReference type="PATRIC" id="fig|49338.4.peg.3259"/>
<gene>
    <name evidence="1" type="ORF">DPCES_3027</name>
</gene>
<sequence>MEKKNTNQMALVIINNNQDERPMRPKGKSVFHMLSIVLSRWFKY</sequence>
<dbReference type="RefSeq" id="WP_005816137.1">
    <property type="nucleotide sequence ID" value="NZ_LK996017.1"/>
</dbReference>
<protein>
    <submittedName>
        <fullName evidence="1">Uncharacterized protein</fullName>
    </submittedName>
</protein>
<dbReference type="AlphaFoldDB" id="A0A098B220"/>
<evidence type="ECO:0000313" key="1">
    <source>
        <dbReference type="EMBL" id="CDX02914.1"/>
    </source>
</evidence>
<reference evidence="1" key="1">
    <citation type="submission" date="2014-07" db="EMBL/GenBank/DDBJ databases">
        <authorList>
            <person name="Hornung V.Bastian."/>
        </authorList>
    </citation>
    <scope>NUCLEOTIDE SEQUENCE</scope>
    <source>
        <strain evidence="1">PCE-S</strain>
    </source>
</reference>
<name>A0A098B220_DESHA</name>
<dbReference type="EMBL" id="LK996017">
    <property type="protein sequence ID" value="CDX02914.1"/>
    <property type="molecule type" value="Genomic_DNA"/>
</dbReference>